<evidence type="ECO:0000313" key="3">
    <source>
        <dbReference type="Proteomes" id="UP001163046"/>
    </source>
</evidence>
<dbReference type="EMBL" id="MU827306">
    <property type="protein sequence ID" value="KAJ7363126.1"/>
    <property type="molecule type" value="Genomic_DNA"/>
</dbReference>
<name>A0A9X0CLL2_9CNID</name>
<keyword evidence="3" id="KW-1185">Reference proteome</keyword>
<evidence type="ECO:0000313" key="2">
    <source>
        <dbReference type="EMBL" id="KAJ7363126.1"/>
    </source>
</evidence>
<feature type="domain" description="CARD" evidence="1">
    <location>
        <begin position="94"/>
        <end position="181"/>
    </location>
</feature>
<comment type="caution">
    <text evidence="2">The sequence shown here is derived from an EMBL/GenBank/DDBJ whole genome shotgun (WGS) entry which is preliminary data.</text>
</comment>
<dbReference type="GO" id="GO:0070513">
    <property type="term" value="F:death domain binding"/>
    <property type="evidence" value="ECO:0007669"/>
    <property type="project" value="InterPro"/>
</dbReference>
<dbReference type="Gene3D" id="1.10.533.10">
    <property type="entry name" value="Death Domain, Fas"/>
    <property type="match status" value="1"/>
</dbReference>
<dbReference type="InterPro" id="IPR001315">
    <property type="entry name" value="CARD"/>
</dbReference>
<protein>
    <recommendedName>
        <fullName evidence="1">CARD domain-containing protein</fullName>
    </recommendedName>
</protein>
<proteinExistence type="predicted"/>
<dbReference type="CDD" id="cd01671">
    <property type="entry name" value="CARD"/>
    <property type="match status" value="1"/>
</dbReference>
<reference evidence="2" key="1">
    <citation type="submission" date="2023-01" db="EMBL/GenBank/DDBJ databases">
        <title>Genome assembly of the deep-sea coral Lophelia pertusa.</title>
        <authorList>
            <person name="Herrera S."/>
            <person name="Cordes E."/>
        </authorList>
    </citation>
    <scope>NUCLEOTIDE SEQUENCE</scope>
    <source>
        <strain evidence="2">USNM1676648</strain>
        <tissue evidence="2">Polyp</tissue>
    </source>
</reference>
<dbReference type="PROSITE" id="PS50209">
    <property type="entry name" value="CARD"/>
    <property type="match status" value="1"/>
</dbReference>
<evidence type="ECO:0000259" key="1">
    <source>
        <dbReference type="PROSITE" id="PS50209"/>
    </source>
</evidence>
<dbReference type="PANTHER" id="PTHR15034:SF5">
    <property type="entry name" value="DEATH DOMAIN-CONTAINING PROTEIN CRADD"/>
    <property type="match status" value="1"/>
</dbReference>
<dbReference type="PANTHER" id="PTHR15034">
    <property type="entry name" value="DEATH DOMAIN-CONTAINING PROTEIN CRADD"/>
    <property type="match status" value="1"/>
</dbReference>
<sequence>MADLPSVVQAINDLVVRIERFNDPSEIGSIVLRLDYITRILVNLDVADDIVNAMSSLHETVMAIEADCSQSSKQNIQDFLAGKMAVRPSPDTPLDDKYRKMIRSNMENIIKDLEPSFLLRYMTDVLDEHDIESIRKKETRKEEARTLLDILPRRGSKAFWNFIKTLQKKQSFLVSYFIDETGEFLFNRYLLCK</sequence>
<dbReference type="SUPFAM" id="SSF47986">
    <property type="entry name" value="DEATH domain"/>
    <property type="match status" value="1"/>
</dbReference>
<dbReference type="Proteomes" id="UP001163046">
    <property type="component" value="Unassembled WGS sequence"/>
</dbReference>
<dbReference type="InterPro" id="IPR011029">
    <property type="entry name" value="DEATH-like_dom_sf"/>
</dbReference>
<dbReference type="SMART" id="SM00114">
    <property type="entry name" value="CARD"/>
    <property type="match status" value="1"/>
</dbReference>
<dbReference type="OrthoDB" id="6089000at2759"/>
<organism evidence="2 3">
    <name type="scientific">Desmophyllum pertusum</name>
    <dbReference type="NCBI Taxonomy" id="174260"/>
    <lineage>
        <taxon>Eukaryota</taxon>
        <taxon>Metazoa</taxon>
        <taxon>Cnidaria</taxon>
        <taxon>Anthozoa</taxon>
        <taxon>Hexacorallia</taxon>
        <taxon>Scleractinia</taxon>
        <taxon>Caryophylliina</taxon>
        <taxon>Caryophylliidae</taxon>
        <taxon>Desmophyllum</taxon>
    </lineage>
</organism>
<dbReference type="Pfam" id="PF00619">
    <property type="entry name" value="CARD"/>
    <property type="match status" value="1"/>
</dbReference>
<dbReference type="InterPro" id="IPR037939">
    <property type="entry name" value="CRADD"/>
</dbReference>
<dbReference type="GO" id="GO:0042981">
    <property type="term" value="P:regulation of apoptotic process"/>
    <property type="evidence" value="ECO:0007669"/>
    <property type="project" value="InterPro"/>
</dbReference>
<dbReference type="GO" id="GO:0002020">
    <property type="term" value="F:protease binding"/>
    <property type="evidence" value="ECO:0007669"/>
    <property type="project" value="InterPro"/>
</dbReference>
<accession>A0A9X0CLL2</accession>
<dbReference type="AlphaFoldDB" id="A0A9X0CLL2"/>
<gene>
    <name evidence="2" type="ORF">OS493_011401</name>
</gene>